<accession>A0A8J7IL37</accession>
<evidence type="ECO:0000256" key="1">
    <source>
        <dbReference type="ARBA" id="ARBA00005568"/>
    </source>
</evidence>
<keyword evidence="3" id="KW-0456">Lyase</keyword>
<dbReference type="InterPro" id="IPR050251">
    <property type="entry name" value="HpcH-HpaI_aldolase"/>
</dbReference>
<evidence type="ECO:0000256" key="2">
    <source>
        <dbReference type="ARBA" id="ARBA00022723"/>
    </source>
</evidence>
<dbReference type="GO" id="GO:0005737">
    <property type="term" value="C:cytoplasm"/>
    <property type="evidence" value="ECO:0007669"/>
    <property type="project" value="TreeGrafter"/>
</dbReference>
<dbReference type="PANTHER" id="PTHR30502">
    <property type="entry name" value="2-KETO-3-DEOXY-L-RHAMNONATE ALDOLASE"/>
    <property type="match status" value="1"/>
</dbReference>
<dbReference type="SUPFAM" id="SSF51621">
    <property type="entry name" value="Phosphoenolpyruvate/pyruvate domain"/>
    <property type="match status" value="1"/>
</dbReference>
<protein>
    <submittedName>
        <fullName evidence="5">2-keto-3-deoxy-L-rhamnonate aldolase</fullName>
    </submittedName>
</protein>
<dbReference type="Pfam" id="PF03328">
    <property type="entry name" value="HpcH_HpaI"/>
    <property type="match status" value="1"/>
</dbReference>
<gene>
    <name evidence="5" type="ORF">H1D41_00645</name>
</gene>
<dbReference type="GO" id="GO:0046872">
    <property type="term" value="F:metal ion binding"/>
    <property type="evidence" value="ECO:0007669"/>
    <property type="project" value="UniProtKB-KW"/>
</dbReference>
<keyword evidence="6" id="KW-1185">Reference proteome</keyword>
<evidence type="ECO:0000259" key="4">
    <source>
        <dbReference type="Pfam" id="PF03328"/>
    </source>
</evidence>
<dbReference type="EMBL" id="JADCKQ010000001">
    <property type="protein sequence ID" value="MBI1492136.1"/>
    <property type="molecule type" value="Genomic_DNA"/>
</dbReference>
<dbReference type="Gene3D" id="3.20.20.60">
    <property type="entry name" value="Phosphoenolpyruvate-binding domains"/>
    <property type="match status" value="1"/>
</dbReference>
<reference evidence="5" key="1">
    <citation type="submission" date="2020-10" db="EMBL/GenBank/DDBJ databases">
        <title>Paenihalocynthiibacter styelae gen. nov., sp. nov., isolated from stalked sea squirt Styela clava.</title>
        <authorList>
            <person name="Kim Y.-O."/>
            <person name="Yoon J.-H."/>
        </authorList>
    </citation>
    <scope>NUCLEOTIDE SEQUENCE</scope>
    <source>
        <strain evidence="5">MYP1-1</strain>
    </source>
</reference>
<dbReference type="InterPro" id="IPR015813">
    <property type="entry name" value="Pyrv/PenolPyrv_kinase-like_dom"/>
</dbReference>
<dbReference type="InterPro" id="IPR040442">
    <property type="entry name" value="Pyrv_kinase-like_dom_sf"/>
</dbReference>
<dbReference type="InterPro" id="IPR005000">
    <property type="entry name" value="Aldolase/citrate-lyase_domain"/>
</dbReference>
<evidence type="ECO:0000313" key="6">
    <source>
        <dbReference type="Proteomes" id="UP000640583"/>
    </source>
</evidence>
<dbReference type="Proteomes" id="UP000640583">
    <property type="component" value="Unassembled WGS sequence"/>
</dbReference>
<sequence length="262" mass="27303">MKTRENQLKKRLLAGDVTCGLWMGGGSPTLAEIAARAGFDWCLIDGEHNPNADDMALAQLQAMDGGDAEAVMRVVSGEDWLIKRALDIGAQALVVPMVHTVDDAARVAAACRYPGWADGQGTRGMGAYQARASAYGAYGNYVAEANDQVFCFVQAESRAALENIDAITATPGVDGVFIGPADLSADMGYPGNPGAPEVRDAIAHICARVQAAGKPLGTVTFDVGQTGALRDQGFQFIGVGGDLALFSAAARETARVAKRQVG</sequence>
<keyword evidence="2" id="KW-0479">Metal-binding</keyword>
<organism evidence="5 6">
    <name type="scientific">Halocynthiibacter styelae</name>
    <dbReference type="NCBI Taxonomy" id="2761955"/>
    <lineage>
        <taxon>Bacteria</taxon>
        <taxon>Pseudomonadati</taxon>
        <taxon>Pseudomonadota</taxon>
        <taxon>Alphaproteobacteria</taxon>
        <taxon>Rhodobacterales</taxon>
        <taxon>Paracoccaceae</taxon>
        <taxon>Halocynthiibacter</taxon>
    </lineage>
</organism>
<feature type="domain" description="HpcH/HpaI aldolase/citrate lyase" evidence="4">
    <location>
        <begin position="20"/>
        <end position="247"/>
    </location>
</feature>
<proteinExistence type="inferred from homology"/>
<comment type="similarity">
    <text evidence="1">Belongs to the HpcH/HpaI aldolase family.</text>
</comment>
<comment type="caution">
    <text evidence="5">The sequence shown here is derived from an EMBL/GenBank/DDBJ whole genome shotgun (WGS) entry which is preliminary data.</text>
</comment>
<dbReference type="GO" id="GO:0016832">
    <property type="term" value="F:aldehyde-lyase activity"/>
    <property type="evidence" value="ECO:0007669"/>
    <property type="project" value="TreeGrafter"/>
</dbReference>
<evidence type="ECO:0000256" key="3">
    <source>
        <dbReference type="ARBA" id="ARBA00023239"/>
    </source>
</evidence>
<name>A0A8J7IL37_9RHOB</name>
<dbReference type="AlphaFoldDB" id="A0A8J7IL37"/>
<dbReference type="PANTHER" id="PTHR30502:SF0">
    <property type="entry name" value="PHOSPHOENOLPYRUVATE CARBOXYLASE FAMILY PROTEIN"/>
    <property type="match status" value="1"/>
</dbReference>
<dbReference type="RefSeq" id="WP_228847097.1">
    <property type="nucleotide sequence ID" value="NZ_JADCKQ010000001.1"/>
</dbReference>
<evidence type="ECO:0000313" key="5">
    <source>
        <dbReference type="EMBL" id="MBI1492136.1"/>
    </source>
</evidence>